<protein>
    <recommendedName>
        <fullName evidence="3">Oligogalacturonate lyase domain-containing protein</fullName>
    </recommendedName>
</protein>
<dbReference type="Gene3D" id="2.130.10.10">
    <property type="entry name" value="YVTN repeat-like/Quinoprotein amine dehydrogenase"/>
    <property type="match status" value="1"/>
</dbReference>
<organism evidence="1 2">
    <name type="scientific">Handelsmanbacteria sp. (strain RIFCSPLOWO2_12_FULL_64_10)</name>
    <dbReference type="NCBI Taxonomy" id="1817868"/>
    <lineage>
        <taxon>Bacteria</taxon>
        <taxon>Candidatus Handelsmaniibacteriota</taxon>
    </lineage>
</organism>
<dbReference type="InterPro" id="IPR015943">
    <property type="entry name" value="WD40/YVTN_repeat-like_dom_sf"/>
</dbReference>
<gene>
    <name evidence="1" type="ORF">A3F84_01205</name>
</gene>
<accession>A0A1F6C9W4</accession>
<dbReference type="EMBL" id="MFKF01000352">
    <property type="protein sequence ID" value="OGG45969.1"/>
    <property type="molecule type" value="Genomic_DNA"/>
</dbReference>
<comment type="caution">
    <text evidence="1">The sequence shown here is derived from an EMBL/GenBank/DDBJ whole genome shotgun (WGS) entry which is preliminary data.</text>
</comment>
<evidence type="ECO:0008006" key="3">
    <source>
        <dbReference type="Google" id="ProtNLM"/>
    </source>
</evidence>
<dbReference type="Proteomes" id="UP000178606">
    <property type="component" value="Unassembled WGS sequence"/>
</dbReference>
<sequence length="372" mass="41250">MSVALEQHASGSQVYRITEASFQQSNIYCEVPYCTPDSRHFVYERTNPAPEGDRCEFVVCEVGTWKTQAVERSVGLGGCAITRGGMFYFLRTVKGDEQALVRLDMNTGRSEVVHTFAGQKWTWSLGTVSPDGRYYARGKRIDDKYRLFGIVLVDLQKGTMDLIDYDRYIFNAHPQFEPGEGRHIMIQHNRGGQLDETGKIIRLSGEEGTTLYLLSVPDGTRTLLQVGIPYTTGITGHQSWIGDTQEMLLSVRATGDYDVEKGNLLGVRAGEAPRVASRGYRFSHVGTSWCGGFFSCDDGRTTEVIIGSVKTGKRAVVCESKTSFSKAQNTHAHPYLTPDLKWAIFNSDRSGEPHLHAATVPEGMVEALQKEG</sequence>
<reference evidence="1 2" key="1">
    <citation type="journal article" date="2016" name="Nat. Commun.">
        <title>Thousands of microbial genomes shed light on interconnected biogeochemical processes in an aquifer system.</title>
        <authorList>
            <person name="Anantharaman K."/>
            <person name="Brown C.T."/>
            <person name="Hug L.A."/>
            <person name="Sharon I."/>
            <person name="Castelle C.J."/>
            <person name="Probst A.J."/>
            <person name="Thomas B.C."/>
            <person name="Singh A."/>
            <person name="Wilkins M.J."/>
            <person name="Karaoz U."/>
            <person name="Brodie E.L."/>
            <person name="Williams K.H."/>
            <person name="Hubbard S.S."/>
            <person name="Banfield J.F."/>
        </authorList>
    </citation>
    <scope>NUCLEOTIDE SEQUENCE [LARGE SCALE GENOMIC DNA]</scope>
    <source>
        <strain evidence="2">RIFCSPLOWO2_12_FULL_64_10</strain>
    </source>
</reference>
<proteinExistence type="predicted"/>
<name>A0A1F6C9W4_HANXR</name>
<evidence type="ECO:0000313" key="1">
    <source>
        <dbReference type="EMBL" id="OGG45969.1"/>
    </source>
</evidence>
<evidence type="ECO:0000313" key="2">
    <source>
        <dbReference type="Proteomes" id="UP000178606"/>
    </source>
</evidence>
<dbReference type="SUPFAM" id="SSF82171">
    <property type="entry name" value="DPP6 N-terminal domain-like"/>
    <property type="match status" value="1"/>
</dbReference>
<dbReference type="AlphaFoldDB" id="A0A1F6C9W4"/>